<proteinExistence type="predicted"/>
<comment type="caution">
    <text evidence="1">The sequence shown here is derived from an EMBL/GenBank/DDBJ whole genome shotgun (WGS) entry which is preliminary data.</text>
</comment>
<evidence type="ECO:0000313" key="1">
    <source>
        <dbReference type="EMBL" id="KAI0059309.1"/>
    </source>
</evidence>
<protein>
    <submittedName>
        <fullName evidence="1">AAA-domain-containing protein</fullName>
    </submittedName>
</protein>
<sequence>MQHSASPPPHHPKGFDDLLNPQSPIAHRNGDQFSSPLKIKIPMQLRNRTSIGSAHSQASGSVYHESNNSMDIDAAPDEDAEGEDDEPEEPKVYKTSSRGRKIAVTSYAETDSETDPVAAGDLVPDALANGLEDDEEDEAPRPAGRRTRGKPPAIVSSDEGEDSTSRRYATRSQSKKPEPSMSNGTRRTRRTLDRQPVHTRRLTRARPGMRTRRSARDEEDADGYVDEPEPSVGSAEEEFDDAFHEEASSDIVVDPEPEEAIDGDVEADIEPAGDGRPYALRQRQKVNYAIPPPLDEIPTAPPKPRSGRGGGGRSDWNRGKKGPGWSANGAELGRFLGLPGDDSDSDAPARTPGRGLGGPAFTGGVGGILPGDLATAAGTPSNFGKVGDAALADADPLGVNQNVTFDEVGGLDDHINALKEMTLLPLLYPEVFQRFNVTPPRGVLFHGPPGTGKTLLARALAASSRSNGKGISFFMRKGADVLSKWVGEAERQLRLLFEEARNCQPSIIFFDEIDGLAPVRSSKQDQIHASIVSTLLALMDGMDGRGQVVVIGATNRPDAVDPALRRPGRFDREFYFPLPALEAREKILGIMTKKWAGWDGPKGEEQVKGLAKLTKGYGGADLRALCTEAALNAVQRRYPQIYKSNDRLLLKPETIDVELRDFMISVKKLIPSSARSSSSVASPLPPQLVPLLSGALSKVKEVLEKVMPISKKRTALEEAEWEDEGQDGALEREMMLQSMETLRVYRPRIILHGPVGMGQGYVGTAALHLLEGYHVQNLDIGTLLSDSTRTAEAAIVQLFVEAKRHQPSIIYIPSLLGWCSAVSETSRGTVRAMLETLAPTDPILLLAVVDGHFLSLPRDVRAWFGPTRDNRIEFSRPGTSEREDFFEGILKDVQRPPNQFPDGVKRKKRVLEELPIAPPLEPRQPTAAELALQEETDMRTITMLRFRLGPILTELKRKFKRFTKRATEEYHFPIEDPEVEIVVPQIHTQTVETVTTTIDVQSGPNGVVETVNEERVEIVNGIAPPPPAEQPAELPPIPVPTPPPAPAQPLLYNMDLERMHAELHKNRYLTPQDFLNDVGKMVHNAEVCRMEDPERLHRAQAMFTAAEVSIQDFDHPFRLECERMAKRELQRRRERKKQRQKEKEADAEANGSNSDVYPPGTRRSARHNGQEPEIAITDPLKVERAARLKRQRSNEASNDSQGSGDENGETRGSKRSRVASVEDDPMNIGPSNSQQVHSAVHFAPDGLPPPPAVYALPNGPNFDSAGLAVPNEGGFDPRFLHPIPPMDGFMLPSNSGPVSPSSSATPVPSAPTIIETLQQPEASSSMRSPSPRPPVPESQPGTWADVFMHPTKPVAPEPAQEQEPVPEPEPQPMEVEREPSPHPDFNVDEAAFVRLRHTLRDSTDVLNVEQLEQLRAACLGRVWGHRSAWDRDDLVRELQQLVTEFVEEVRADEDMASSP</sequence>
<organism evidence="1 2">
    <name type="scientific">Artomyces pyxidatus</name>
    <dbReference type="NCBI Taxonomy" id="48021"/>
    <lineage>
        <taxon>Eukaryota</taxon>
        <taxon>Fungi</taxon>
        <taxon>Dikarya</taxon>
        <taxon>Basidiomycota</taxon>
        <taxon>Agaricomycotina</taxon>
        <taxon>Agaricomycetes</taxon>
        <taxon>Russulales</taxon>
        <taxon>Auriscalpiaceae</taxon>
        <taxon>Artomyces</taxon>
    </lineage>
</organism>
<name>A0ACB8SSG0_9AGAM</name>
<dbReference type="EMBL" id="MU277227">
    <property type="protein sequence ID" value="KAI0059309.1"/>
    <property type="molecule type" value="Genomic_DNA"/>
</dbReference>
<reference evidence="1" key="1">
    <citation type="submission" date="2021-03" db="EMBL/GenBank/DDBJ databases">
        <authorList>
            <consortium name="DOE Joint Genome Institute"/>
            <person name="Ahrendt S."/>
            <person name="Looney B.P."/>
            <person name="Miyauchi S."/>
            <person name="Morin E."/>
            <person name="Drula E."/>
            <person name="Courty P.E."/>
            <person name="Chicoki N."/>
            <person name="Fauchery L."/>
            <person name="Kohler A."/>
            <person name="Kuo A."/>
            <person name="Labutti K."/>
            <person name="Pangilinan J."/>
            <person name="Lipzen A."/>
            <person name="Riley R."/>
            <person name="Andreopoulos W."/>
            <person name="He G."/>
            <person name="Johnson J."/>
            <person name="Barry K.W."/>
            <person name="Grigoriev I.V."/>
            <person name="Nagy L."/>
            <person name="Hibbett D."/>
            <person name="Henrissat B."/>
            <person name="Matheny P.B."/>
            <person name="Labbe J."/>
            <person name="Martin F."/>
        </authorList>
    </citation>
    <scope>NUCLEOTIDE SEQUENCE</scope>
    <source>
        <strain evidence="1">HHB10654</strain>
    </source>
</reference>
<evidence type="ECO:0000313" key="2">
    <source>
        <dbReference type="Proteomes" id="UP000814140"/>
    </source>
</evidence>
<reference evidence="1" key="2">
    <citation type="journal article" date="2022" name="New Phytol.">
        <title>Evolutionary transition to the ectomycorrhizal habit in the genomes of a hyperdiverse lineage of mushroom-forming fungi.</title>
        <authorList>
            <person name="Looney B."/>
            <person name="Miyauchi S."/>
            <person name="Morin E."/>
            <person name="Drula E."/>
            <person name="Courty P.E."/>
            <person name="Kohler A."/>
            <person name="Kuo A."/>
            <person name="LaButti K."/>
            <person name="Pangilinan J."/>
            <person name="Lipzen A."/>
            <person name="Riley R."/>
            <person name="Andreopoulos W."/>
            <person name="He G."/>
            <person name="Johnson J."/>
            <person name="Nolan M."/>
            <person name="Tritt A."/>
            <person name="Barry K.W."/>
            <person name="Grigoriev I.V."/>
            <person name="Nagy L.G."/>
            <person name="Hibbett D."/>
            <person name="Henrissat B."/>
            <person name="Matheny P.B."/>
            <person name="Labbe J."/>
            <person name="Martin F.M."/>
        </authorList>
    </citation>
    <scope>NUCLEOTIDE SEQUENCE</scope>
    <source>
        <strain evidence="1">HHB10654</strain>
    </source>
</reference>
<accession>A0ACB8SSG0</accession>
<dbReference type="Proteomes" id="UP000814140">
    <property type="component" value="Unassembled WGS sequence"/>
</dbReference>
<gene>
    <name evidence="1" type="ORF">BV25DRAFT_1829099</name>
</gene>
<keyword evidence="2" id="KW-1185">Reference proteome</keyword>